<proteinExistence type="predicted"/>
<gene>
    <name evidence="3" type="ORF">PF004_g10697</name>
    <name evidence="2" type="ORF">PF011_g10440</name>
</gene>
<feature type="region of interest" description="Disordered" evidence="1">
    <location>
        <begin position="103"/>
        <end position="136"/>
    </location>
</feature>
<dbReference type="AlphaFoldDB" id="A0A6A3KUS1"/>
<evidence type="ECO:0000313" key="3">
    <source>
        <dbReference type="EMBL" id="KAE9229727.1"/>
    </source>
</evidence>
<sequence length="208" mass="24047">MPLTQFYHVRDPMENLLISVTLRKISGFGGEKSGDSAPVGRTWRYCFRWQEKKLSLSERKQEQERLEARGIQLSNRKRDGKSPDGDSAGILSSYVDVDDFIPKEHAKEPPSTSKDSMTHLIPPDLARRPRDKRNESLWTPNQRRAWLRANREDKFRAMHIVALIEGFSAPIVEPENDPDLLSKGPKLTTYHRTNDFLEKFDCKKKNVI</sequence>
<reference evidence="4 5" key="1">
    <citation type="submission" date="2018-09" db="EMBL/GenBank/DDBJ databases">
        <title>Genomic investigation of the strawberry pathogen Phytophthora fragariae indicates pathogenicity is determined by transcriptional variation in three key races.</title>
        <authorList>
            <person name="Adams T.M."/>
            <person name="Armitage A.D."/>
            <person name="Sobczyk M.K."/>
            <person name="Bates H.J."/>
            <person name="Dunwell J.M."/>
            <person name="Nellist C.F."/>
            <person name="Harrison R.J."/>
        </authorList>
    </citation>
    <scope>NUCLEOTIDE SEQUENCE [LARGE SCALE GENOMIC DNA]</scope>
    <source>
        <strain evidence="3 5">BC-23</strain>
        <strain evidence="2 4">SCRP245</strain>
    </source>
</reference>
<protein>
    <submittedName>
        <fullName evidence="2">Uncharacterized protein</fullName>
    </submittedName>
</protein>
<organism evidence="2 4">
    <name type="scientific">Phytophthora fragariae</name>
    <dbReference type="NCBI Taxonomy" id="53985"/>
    <lineage>
        <taxon>Eukaryota</taxon>
        <taxon>Sar</taxon>
        <taxon>Stramenopiles</taxon>
        <taxon>Oomycota</taxon>
        <taxon>Peronosporomycetes</taxon>
        <taxon>Peronosporales</taxon>
        <taxon>Peronosporaceae</taxon>
        <taxon>Phytophthora</taxon>
    </lineage>
</organism>
<evidence type="ECO:0000313" key="4">
    <source>
        <dbReference type="Proteomes" id="UP000460718"/>
    </source>
</evidence>
<evidence type="ECO:0000313" key="2">
    <source>
        <dbReference type="EMBL" id="KAE9009065.1"/>
    </source>
</evidence>
<dbReference type="Proteomes" id="UP000460718">
    <property type="component" value="Unassembled WGS sequence"/>
</dbReference>
<evidence type="ECO:0000256" key="1">
    <source>
        <dbReference type="SAM" id="MobiDB-lite"/>
    </source>
</evidence>
<evidence type="ECO:0000313" key="5">
    <source>
        <dbReference type="Proteomes" id="UP000476176"/>
    </source>
</evidence>
<dbReference type="EMBL" id="QXFW01000547">
    <property type="protein sequence ID" value="KAE9009065.1"/>
    <property type="molecule type" value="Genomic_DNA"/>
</dbReference>
<comment type="caution">
    <text evidence="2">The sequence shown here is derived from an EMBL/GenBank/DDBJ whole genome shotgun (WGS) entry which is preliminary data.</text>
</comment>
<dbReference type="EMBL" id="QXGC01000562">
    <property type="protein sequence ID" value="KAE9229727.1"/>
    <property type="molecule type" value="Genomic_DNA"/>
</dbReference>
<feature type="compositionally biased region" description="Basic and acidic residues" evidence="1">
    <location>
        <begin position="125"/>
        <end position="135"/>
    </location>
</feature>
<dbReference type="Proteomes" id="UP000476176">
    <property type="component" value="Unassembled WGS sequence"/>
</dbReference>
<accession>A0A6A3KUS1</accession>
<feature type="region of interest" description="Disordered" evidence="1">
    <location>
        <begin position="69"/>
        <end position="88"/>
    </location>
</feature>
<name>A0A6A3KUS1_9STRA</name>